<keyword evidence="7" id="KW-1185">Reference proteome</keyword>
<gene>
    <name evidence="6" type="ORF">GH714_024527</name>
</gene>
<dbReference type="InterPro" id="IPR005630">
    <property type="entry name" value="Terpene_synthase_metal-bd"/>
</dbReference>
<evidence type="ECO:0000259" key="5">
    <source>
        <dbReference type="Pfam" id="PF03936"/>
    </source>
</evidence>
<dbReference type="GO" id="GO:0000287">
    <property type="term" value="F:magnesium ion binding"/>
    <property type="evidence" value="ECO:0007669"/>
    <property type="project" value="InterPro"/>
</dbReference>
<dbReference type="GO" id="GO:0010333">
    <property type="term" value="F:terpene synthase activity"/>
    <property type="evidence" value="ECO:0007669"/>
    <property type="project" value="InterPro"/>
</dbReference>
<keyword evidence="4" id="KW-0732">Signal</keyword>
<evidence type="ECO:0000256" key="1">
    <source>
        <dbReference type="ARBA" id="ARBA00001946"/>
    </source>
</evidence>
<dbReference type="PANTHER" id="PTHR31225">
    <property type="entry name" value="OS04G0344100 PROTEIN-RELATED"/>
    <property type="match status" value="1"/>
</dbReference>
<dbReference type="Proteomes" id="UP000467840">
    <property type="component" value="Chromosome 15"/>
</dbReference>
<dbReference type="Gene3D" id="1.10.600.10">
    <property type="entry name" value="Farnesyl Diphosphate Synthase"/>
    <property type="match status" value="1"/>
</dbReference>
<dbReference type="InterPro" id="IPR050148">
    <property type="entry name" value="Terpene_synthase-like"/>
</dbReference>
<dbReference type="SUPFAM" id="SSF48576">
    <property type="entry name" value="Terpenoid synthases"/>
    <property type="match status" value="1"/>
</dbReference>
<accession>A0A6A6MLW2</accession>
<evidence type="ECO:0000256" key="4">
    <source>
        <dbReference type="SAM" id="SignalP"/>
    </source>
</evidence>
<dbReference type="EMBL" id="JAAGAX010000005">
    <property type="protein sequence ID" value="KAF2314254.1"/>
    <property type="molecule type" value="Genomic_DNA"/>
</dbReference>
<proteinExistence type="predicted"/>
<evidence type="ECO:0000256" key="2">
    <source>
        <dbReference type="ARBA" id="ARBA00022723"/>
    </source>
</evidence>
<keyword evidence="2" id="KW-0479">Metal-binding</keyword>
<dbReference type="AlphaFoldDB" id="A0A6A6MLW2"/>
<comment type="cofactor">
    <cofactor evidence="1">
        <name>Mg(2+)</name>
        <dbReference type="ChEBI" id="CHEBI:18420"/>
    </cofactor>
</comment>
<protein>
    <recommendedName>
        <fullName evidence="5">Terpene synthase metal-binding domain-containing protein</fullName>
    </recommendedName>
</protein>
<evidence type="ECO:0000313" key="6">
    <source>
        <dbReference type="EMBL" id="KAF2314254.1"/>
    </source>
</evidence>
<feature type="signal peptide" evidence="4">
    <location>
        <begin position="1"/>
        <end position="18"/>
    </location>
</feature>
<feature type="chain" id="PRO_5025603380" description="Terpene synthase metal-binding domain-containing protein" evidence="4">
    <location>
        <begin position="19"/>
        <end position="78"/>
    </location>
</feature>
<sequence>MPTMEEYMSIALVTSACAMLVTTSLVGMGDTVTEDSFDWLFTEPKMVTASTIICRLMNDIVSHQFEQESTLLLASNAT</sequence>
<dbReference type="GO" id="GO:0016114">
    <property type="term" value="P:terpenoid biosynthetic process"/>
    <property type="evidence" value="ECO:0007669"/>
    <property type="project" value="InterPro"/>
</dbReference>
<feature type="domain" description="Terpene synthase metal-binding" evidence="5">
    <location>
        <begin position="1"/>
        <end position="69"/>
    </location>
</feature>
<reference evidence="6 7" key="1">
    <citation type="journal article" date="2020" name="Mol. Plant">
        <title>The Chromosome-Based Rubber Tree Genome Provides New Insights into Spurge Genome Evolution and Rubber Biosynthesis.</title>
        <authorList>
            <person name="Liu J."/>
            <person name="Shi C."/>
            <person name="Shi C.C."/>
            <person name="Li W."/>
            <person name="Zhang Q.J."/>
            <person name="Zhang Y."/>
            <person name="Li K."/>
            <person name="Lu H.F."/>
            <person name="Shi C."/>
            <person name="Zhu S.T."/>
            <person name="Xiao Z.Y."/>
            <person name="Nan H."/>
            <person name="Yue Y."/>
            <person name="Zhu X.G."/>
            <person name="Wu Y."/>
            <person name="Hong X.N."/>
            <person name="Fan G.Y."/>
            <person name="Tong Y."/>
            <person name="Zhang D."/>
            <person name="Mao C.L."/>
            <person name="Liu Y.L."/>
            <person name="Hao S.J."/>
            <person name="Liu W.Q."/>
            <person name="Lv M.Q."/>
            <person name="Zhang H.B."/>
            <person name="Liu Y."/>
            <person name="Hu-Tang G.R."/>
            <person name="Wang J.P."/>
            <person name="Wang J.H."/>
            <person name="Sun Y.H."/>
            <person name="Ni S.B."/>
            <person name="Chen W.B."/>
            <person name="Zhang X.C."/>
            <person name="Jiao Y.N."/>
            <person name="Eichler E.E."/>
            <person name="Li G.H."/>
            <person name="Liu X."/>
            <person name="Gao L.Z."/>
        </authorList>
    </citation>
    <scope>NUCLEOTIDE SEQUENCE [LARGE SCALE GENOMIC DNA]</scope>
    <source>
        <strain evidence="7">cv. GT1</strain>
        <tissue evidence="6">Leaf</tissue>
    </source>
</reference>
<dbReference type="Pfam" id="PF03936">
    <property type="entry name" value="Terpene_synth_C"/>
    <property type="match status" value="1"/>
</dbReference>
<dbReference type="PANTHER" id="PTHR31225:SF221">
    <property type="entry name" value="(-)-GERMACRENE D SYNTHASE"/>
    <property type="match status" value="1"/>
</dbReference>
<name>A0A6A6MLW2_HEVBR</name>
<evidence type="ECO:0000256" key="3">
    <source>
        <dbReference type="ARBA" id="ARBA00023239"/>
    </source>
</evidence>
<comment type="caution">
    <text evidence="6">The sequence shown here is derived from an EMBL/GenBank/DDBJ whole genome shotgun (WGS) entry which is preliminary data.</text>
</comment>
<organism evidence="6 7">
    <name type="scientific">Hevea brasiliensis</name>
    <name type="common">Para rubber tree</name>
    <name type="synonym">Siphonia brasiliensis</name>
    <dbReference type="NCBI Taxonomy" id="3981"/>
    <lineage>
        <taxon>Eukaryota</taxon>
        <taxon>Viridiplantae</taxon>
        <taxon>Streptophyta</taxon>
        <taxon>Embryophyta</taxon>
        <taxon>Tracheophyta</taxon>
        <taxon>Spermatophyta</taxon>
        <taxon>Magnoliopsida</taxon>
        <taxon>eudicotyledons</taxon>
        <taxon>Gunneridae</taxon>
        <taxon>Pentapetalae</taxon>
        <taxon>rosids</taxon>
        <taxon>fabids</taxon>
        <taxon>Malpighiales</taxon>
        <taxon>Euphorbiaceae</taxon>
        <taxon>Crotonoideae</taxon>
        <taxon>Micrandreae</taxon>
        <taxon>Hevea</taxon>
    </lineage>
</organism>
<dbReference type="InterPro" id="IPR008949">
    <property type="entry name" value="Isoprenoid_synthase_dom_sf"/>
</dbReference>
<keyword evidence="3" id="KW-0456">Lyase</keyword>
<evidence type="ECO:0000313" key="7">
    <source>
        <dbReference type="Proteomes" id="UP000467840"/>
    </source>
</evidence>